<dbReference type="SFLD" id="SFLDG01129">
    <property type="entry name" value="C1.5:_HAD__Beta-PGM__Phosphata"/>
    <property type="match status" value="1"/>
</dbReference>
<organism evidence="1 2">
    <name type="scientific">[Mycobacterium] zoologicum</name>
    <dbReference type="NCBI Taxonomy" id="2872311"/>
    <lineage>
        <taxon>Bacteria</taxon>
        <taxon>Bacillati</taxon>
        <taxon>Actinomycetota</taxon>
        <taxon>Actinomycetes</taxon>
        <taxon>Mycobacteriales</taxon>
        <taxon>Mycobacteriaceae</taxon>
        <taxon>Mycolicibacter</taxon>
    </lineage>
</organism>
<dbReference type="InterPro" id="IPR051806">
    <property type="entry name" value="HAD-like_SPP"/>
</dbReference>
<dbReference type="InterPro" id="IPR036412">
    <property type="entry name" value="HAD-like_sf"/>
</dbReference>
<reference evidence="1 2" key="1">
    <citation type="submission" date="2023-12" db="EMBL/GenBank/DDBJ databases">
        <title>Description of new species of Mycobacterium terrae complex isolated from sewage at the Sao Paulo Zoological Park Foundation in Brazil.</title>
        <authorList>
            <person name="Romagnoli C.L."/>
            <person name="Conceicao E.C."/>
            <person name="Machado E."/>
            <person name="Barreto L.B.P.F."/>
            <person name="Sharma A."/>
            <person name="Silva N.M."/>
            <person name="Marques L.E."/>
            <person name="Juliana M.A."/>
            <person name="Lourenco M.C.S."/>
            <person name="Digiampietri L.A."/>
            <person name="Suffys P.N."/>
            <person name="Viana-Niero C."/>
        </authorList>
    </citation>
    <scope>NUCLEOTIDE SEQUENCE [LARGE SCALE GENOMIC DNA]</scope>
    <source>
        <strain evidence="1 2">MYC123</strain>
    </source>
</reference>
<dbReference type="CDD" id="cd07505">
    <property type="entry name" value="HAD_BPGM-like"/>
    <property type="match status" value="1"/>
</dbReference>
<dbReference type="RefSeq" id="WP_224865761.1">
    <property type="nucleotide sequence ID" value="NZ_JAYJJS010000011.1"/>
</dbReference>
<dbReference type="PANTHER" id="PTHR43481:SF4">
    <property type="entry name" value="GLYCEROL-1-PHOSPHATE PHOSPHOHYDROLASE 1-RELATED"/>
    <property type="match status" value="1"/>
</dbReference>
<dbReference type="Gene3D" id="3.40.50.1000">
    <property type="entry name" value="HAD superfamily/HAD-like"/>
    <property type="match status" value="1"/>
</dbReference>
<dbReference type="PANTHER" id="PTHR43481">
    <property type="entry name" value="FRUCTOSE-1-PHOSPHATE PHOSPHATASE"/>
    <property type="match status" value="1"/>
</dbReference>
<name>A0ABU5YKR6_9MYCO</name>
<protein>
    <submittedName>
        <fullName evidence="1">HAD family phosphatase</fullName>
    </submittedName>
</protein>
<dbReference type="InterPro" id="IPR006439">
    <property type="entry name" value="HAD-SF_hydro_IA"/>
</dbReference>
<comment type="caution">
    <text evidence="1">The sequence shown here is derived from an EMBL/GenBank/DDBJ whole genome shotgun (WGS) entry which is preliminary data.</text>
</comment>
<accession>A0ABU5YKR6</accession>
<dbReference type="InterPro" id="IPR023214">
    <property type="entry name" value="HAD_sf"/>
</dbReference>
<evidence type="ECO:0000313" key="2">
    <source>
        <dbReference type="Proteomes" id="UP001299046"/>
    </source>
</evidence>
<dbReference type="EMBL" id="JAYJJT010000013">
    <property type="protein sequence ID" value="MEB3050629.1"/>
    <property type="molecule type" value="Genomic_DNA"/>
</dbReference>
<gene>
    <name evidence="1" type="ORF">KV112_12910</name>
</gene>
<dbReference type="NCBIfam" id="TIGR01509">
    <property type="entry name" value="HAD-SF-IA-v3"/>
    <property type="match status" value="1"/>
</dbReference>
<sequence length="230" mass="23900">MLRAVLWDMDGTLVDSEKLWDVAMEALYDHLGGVLTPEVRSATVGGSAANNMRIVYDDLGLEPEPAAMAVSADWLNDYTGGLFDAGLPWCDGALELLDALAAAAIPMALVTNTPRGLAERALNTIGRHYFSVSVCGDEVAHGKPAPDPYLRAAGLLGYAPADCLAVEDSVTGAASADAAGCPVLVVPNAVPVPGGPRRRQVDSLVGLSVADLHTVHASLRERACLSADTP</sequence>
<dbReference type="PRINTS" id="PR00413">
    <property type="entry name" value="HADHALOGNASE"/>
</dbReference>
<dbReference type="SFLD" id="SFLDS00003">
    <property type="entry name" value="Haloacid_Dehalogenase"/>
    <property type="match status" value="1"/>
</dbReference>
<dbReference type="Pfam" id="PF00702">
    <property type="entry name" value="Hydrolase"/>
    <property type="match status" value="1"/>
</dbReference>
<dbReference type="InterPro" id="IPR023198">
    <property type="entry name" value="PGP-like_dom2"/>
</dbReference>
<dbReference type="Gene3D" id="1.10.150.240">
    <property type="entry name" value="Putative phosphatase, domain 2"/>
    <property type="match status" value="1"/>
</dbReference>
<dbReference type="SUPFAM" id="SSF56784">
    <property type="entry name" value="HAD-like"/>
    <property type="match status" value="1"/>
</dbReference>
<keyword evidence="2" id="KW-1185">Reference proteome</keyword>
<evidence type="ECO:0000313" key="1">
    <source>
        <dbReference type="EMBL" id="MEB3050629.1"/>
    </source>
</evidence>
<dbReference type="Proteomes" id="UP001299046">
    <property type="component" value="Unassembled WGS sequence"/>
</dbReference>
<proteinExistence type="predicted"/>